<gene>
    <name evidence="2" type="ORF">ERS852425_02230</name>
</gene>
<evidence type="ECO:0000313" key="3">
    <source>
        <dbReference type="Proteomes" id="UP000095598"/>
    </source>
</evidence>
<proteinExistence type="predicted"/>
<sequence length="557" mass="65235">MERQRQRTLLEWVRDKVESFFAAVSTFVARALLGKNLFEEEYRKLSMQEEAKKMFDNAEKDKGEEVKNKEKAAENVKEVRQEEQPKAINVSQLMNSKNSFQELFQNEDVQLLNDLVNHLKENNLNVMSAEYCDDPWGKYMQFKILDKDQEEQIYSIAENGESKDLGFSRFIEKYCVDHEISMFLTQEKQMESLIKEIQKSEIEGRECYLSVWNHSYKINSENGKTRVMLDNKEVFSGQLDLPRFEADNVNVFIISDQKLIDMNQHALSNMIEAMYHAELEEIGYDILNEKEQVCLNDIVEMNTSFQNIMKQQDINFLDKLRVELCKETGLPITTSYILPPKSLDMHGKESLLQINIGEGEQEKHIMIDEYGCILENEMPDEEVSKALQRVCIQENIALLPDLKDFSQCLIDEAKYDIVVGNERSSLNFWGNEIVIQQGSRQDEISVHCNGRQLYSGGLENLMDQNIVKDIYEGVYEEGLSFLGYDVVENDQNVDIYYDQPSFTQEEMDAAQQDFMMEQQRQFEEDQIPQEYFDHSECCGPNEREEDNFIWEEVHDER</sequence>
<evidence type="ECO:0000313" key="2">
    <source>
        <dbReference type="EMBL" id="CUN04023.1"/>
    </source>
</evidence>
<protein>
    <submittedName>
        <fullName evidence="2">Uncharacterized protein</fullName>
    </submittedName>
</protein>
<accession>A0A173TMF8</accession>
<evidence type="ECO:0000256" key="1">
    <source>
        <dbReference type="SAM" id="MobiDB-lite"/>
    </source>
</evidence>
<dbReference type="Proteomes" id="UP000095598">
    <property type="component" value="Unassembled WGS sequence"/>
</dbReference>
<organism evidence="2 3">
    <name type="scientific">Anaerostipes hadrus</name>
    <dbReference type="NCBI Taxonomy" id="649756"/>
    <lineage>
        <taxon>Bacteria</taxon>
        <taxon>Bacillati</taxon>
        <taxon>Bacillota</taxon>
        <taxon>Clostridia</taxon>
        <taxon>Lachnospirales</taxon>
        <taxon>Lachnospiraceae</taxon>
        <taxon>Anaerostipes</taxon>
    </lineage>
</organism>
<name>A0A173TMF8_ANAHA</name>
<feature type="region of interest" description="Disordered" evidence="1">
    <location>
        <begin position="59"/>
        <end position="80"/>
    </location>
</feature>
<reference evidence="2 3" key="1">
    <citation type="submission" date="2015-09" db="EMBL/GenBank/DDBJ databases">
        <authorList>
            <consortium name="Pathogen Informatics"/>
        </authorList>
    </citation>
    <scope>NUCLEOTIDE SEQUENCE [LARGE SCALE GENOMIC DNA]</scope>
    <source>
        <strain evidence="2 3">2789STDY5608868</strain>
    </source>
</reference>
<dbReference type="RefSeq" id="WP_044923450.1">
    <property type="nucleotide sequence ID" value="NZ_CYXT01000017.1"/>
</dbReference>
<dbReference type="AlphaFoldDB" id="A0A173TMF8"/>
<dbReference type="EMBL" id="CYXT01000017">
    <property type="protein sequence ID" value="CUN04023.1"/>
    <property type="molecule type" value="Genomic_DNA"/>
</dbReference>